<accession>A0A6G4TY36</accession>
<evidence type="ECO:0000256" key="6">
    <source>
        <dbReference type="SAM" id="Phobius"/>
    </source>
</evidence>
<evidence type="ECO:0000256" key="4">
    <source>
        <dbReference type="ARBA" id="ARBA00022989"/>
    </source>
</evidence>
<feature type="transmembrane region" description="Helical" evidence="6">
    <location>
        <begin position="382"/>
        <end position="405"/>
    </location>
</feature>
<dbReference type="PANTHER" id="PTHR23513:SF11">
    <property type="entry name" value="STAPHYLOFERRIN A TRANSPORTER"/>
    <property type="match status" value="1"/>
</dbReference>
<comment type="subcellular location">
    <subcellularLocation>
        <location evidence="1">Cell membrane</location>
        <topology evidence="1">Multi-pass membrane protein</topology>
    </subcellularLocation>
</comment>
<evidence type="ECO:0000256" key="2">
    <source>
        <dbReference type="ARBA" id="ARBA00022475"/>
    </source>
</evidence>
<keyword evidence="5 6" id="KW-0472">Membrane</keyword>
<feature type="transmembrane region" description="Helical" evidence="6">
    <location>
        <begin position="297"/>
        <end position="314"/>
    </location>
</feature>
<evidence type="ECO:0000259" key="7">
    <source>
        <dbReference type="PROSITE" id="PS50850"/>
    </source>
</evidence>
<dbReference type="EMBL" id="JAAKZV010000047">
    <property type="protein sequence ID" value="NGN64919.1"/>
    <property type="molecule type" value="Genomic_DNA"/>
</dbReference>
<dbReference type="InterPro" id="IPR011701">
    <property type="entry name" value="MFS"/>
</dbReference>
<organism evidence="8 9">
    <name type="scientific">Streptomyces coryli</name>
    <dbReference type="NCBI Taxonomy" id="1128680"/>
    <lineage>
        <taxon>Bacteria</taxon>
        <taxon>Bacillati</taxon>
        <taxon>Actinomycetota</taxon>
        <taxon>Actinomycetes</taxon>
        <taxon>Kitasatosporales</taxon>
        <taxon>Streptomycetaceae</taxon>
        <taxon>Streptomyces</taxon>
    </lineage>
</organism>
<feature type="transmembrane region" description="Helical" evidence="6">
    <location>
        <begin position="25"/>
        <end position="49"/>
    </location>
</feature>
<dbReference type="Pfam" id="PF07690">
    <property type="entry name" value="MFS_1"/>
    <property type="match status" value="1"/>
</dbReference>
<feature type="transmembrane region" description="Helical" evidence="6">
    <location>
        <begin position="262"/>
        <end position="285"/>
    </location>
</feature>
<evidence type="ECO:0000256" key="5">
    <source>
        <dbReference type="ARBA" id="ARBA00023136"/>
    </source>
</evidence>
<keyword evidence="2" id="KW-1003">Cell membrane</keyword>
<dbReference type="InterPro" id="IPR036259">
    <property type="entry name" value="MFS_trans_sf"/>
</dbReference>
<dbReference type="RefSeq" id="WP_165236873.1">
    <property type="nucleotide sequence ID" value="NZ_JAAKZV010000047.1"/>
</dbReference>
<keyword evidence="4 6" id="KW-1133">Transmembrane helix</keyword>
<comment type="caution">
    <text evidence="8">The sequence shown here is derived from an EMBL/GenBank/DDBJ whole genome shotgun (WGS) entry which is preliminary data.</text>
</comment>
<dbReference type="GO" id="GO:0022857">
    <property type="term" value="F:transmembrane transporter activity"/>
    <property type="evidence" value="ECO:0007669"/>
    <property type="project" value="InterPro"/>
</dbReference>
<sequence>MTTTTAAAPKSVGYRAVFAVREFRYVFAAHVLSILGEVVAAIALTVLVYEQTASPLLSALSFGVGLLPYVLGGVLLSEVADRYPARRVLVTCDLFAAVCIAAMVLPGMPVVALLLLRFLAGVVSPVFAGTRAATLSDILGEGDRFVLGRSVIRLTAQSAQLVGFALGGVLAAFSPRGTLLFTVAGLLGSALVLRLGTRRRPARSAADGSRAGSGAVVASLAAARGLLADRRIRALMVFLWVPPTFVVAPEALAAAYADELGLSAVGLGLMLCGMPVGALVSEALAGSLLGPRGRARIVLPVGVLATVPAIGYAAHPSFAWALPLLVLTGFGISYSLGLDQWFIAAVPTELRGRAMTLQTAGLMTFQGLGMAGAGAVAEWLPVHVAIAAIGITGTVCSALAAVAVVRTRPKGRPKGETGLTTI</sequence>
<dbReference type="PANTHER" id="PTHR23513">
    <property type="entry name" value="INTEGRAL MEMBRANE EFFLUX PROTEIN-RELATED"/>
    <property type="match status" value="1"/>
</dbReference>
<evidence type="ECO:0000313" key="9">
    <source>
        <dbReference type="Proteomes" id="UP000481583"/>
    </source>
</evidence>
<protein>
    <submittedName>
        <fullName evidence="8">MFS transporter</fullName>
    </submittedName>
</protein>
<dbReference type="InterPro" id="IPR020846">
    <property type="entry name" value="MFS_dom"/>
</dbReference>
<feature type="transmembrane region" description="Helical" evidence="6">
    <location>
        <begin position="88"/>
        <end position="105"/>
    </location>
</feature>
<dbReference type="PROSITE" id="PS50850">
    <property type="entry name" value="MFS"/>
    <property type="match status" value="1"/>
</dbReference>
<dbReference type="CDD" id="cd06173">
    <property type="entry name" value="MFS_MefA_like"/>
    <property type="match status" value="1"/>
</dbReference>
<keyword evidence="9" id="KW-1185">Reference proteome</keyword>
<feature type="transmembrane region" description="Helical" evidence="6">
    <location>
        <begin position="355"/>
        <end position="376"/>
    </location>
</feature>
<feature type="transmembrane region" description="Helical" evidence="6">
    <location>
        <begin position="55"/>
        <end position="76"/>
    </location>
</feature>
<gene>
    <name evidence="8" type="ORF">G5C51_13555</name>
</gene>
<keyword evidence="3 6" id="KW-0812">Transmembrane</keyword>
<dbReference type="AlphaFoldDB" id="A0A6G4TY36"/>
<evidence type="ECO:0000313" key="8">
    <source>
        <dbReference type="EMBL" id="NGN64919.1"/>
    </source>
</evidence>
<name>A0A6G4TY36_9ACTN</name>
<evidence type="ECO:0000256" key="3">
    <source>
        <dbReference type="ARBA" id="ARBA00022692"/>
    </source>
</evidence>
<reference evidence="8 9" key="1">
    <citation type="submission" date="2020-02" db="EMBL/GenBank/DDBJ databases">
        <title>Whole-genome analyses of novel actinobacteria.</title>
        <authorList>
            <person name="Sahin N."/>
        </authorList>
    </citation>
    <scope>NUCLEOTIDE SEQUENCE [LARGE SCALE GENOMIC DNA]</scope>
    <source>
        <strain evidence="8 9">A7024</strain>
    </source>
</reference>
<feature type="transmembrane region" description="Helical" evidence="6">
    <location>
        <begin position="234"/>
        <end position="256"/>
    </location>
</feature>
<feature type="transmembrane region" description="Helical" evidence="6">
    <location>
        <begin position="320"/>
        <end position="343"/>
    </location>
</feature>
<dbReference type="Gene3D" id="1.20.1250.20">
    <property type="entry name" value="MFS general substrate transporter like domains"/>
    <property type="match status" value="1"/>
</dbReference>
<feature type="domain" description="Major facilitator superfamily (MFS) profile" evidence="7">
    <location>
        <begin position="217"/>
        <end position="422"/>
    </location>
</feature>
<feature type="transmembrane region" description="Helical" evidence="6">
    <location>
        <begin position="179"/>
        <end position="196"/>
    </location>
</feature>
<dbReference type="Proteomes" id="UP000481583">
    <property type="component" value="Unassembled WGS sequence"/>
</dbReference>
<evidence type="ECO:0000256" key="1">
    <source>
        <dbReference type="ARBA" id="ARBA00004651"/>
    </source>
</evidence>
<proteinExistence type="predicted"/>
<dbReference type="SUPFAM" id="SSF103473">
    <property type="entry name" value="MFS general substrate transporter"/>
    <property type="match status" value="1"/>
</dbReference>
<dbReference type="GO" id="GO:0005886">
    <property type="term" value="C:plasma membrane"/>
    <property type="evidence" value="ECO:0007669"/>
    <property type="project" value="UniProtKB-SubCell"/>
</dbReference>